<evidence type="ECO:0000313" key="3">
    <source>
        <dbReference type="Proteomes" id="UP000017248"/>
    </source>
</evidence>
<evidence type="ECO:0000313" key="2">
    <source>
        <dbReference type="EMBL" id="CDI57462.1"/>
    </source>
</evidence>
<dbReference type="SMART" id="SM00530">
    <property type="entry name" value="HTH_XRE"/>
    <property type="match status" value="1"/>
</dbReference>
<sequence length="140" mass="15795">MTIGEALKSVRLHAGISQTEMAAGIVSESFYSKVERGVHAIDAETLIEFCRFIISSVHHFDVTGFFAQINNQSSTGPFFELTSEITFAQNRRDIKALDKIKQKIEDGGVQVPQWLKFKLELAYAWALRSNDKISPEMNKK</sequence>
<dbReference type="HOGENOM" id="CLU_072045_9_2_9"/>
<dbReference type="SUPFAM" id="SSF47413">
    <property type="entry name" value="lambda repressor-like DNA-binding domains"/>
    <property type="match status" value="1"/>
</dbReference>
<dbReference type="InterPro" id="IPR010982">
    <property type="entry name" value="Lambda_DNA-bd_dom_sf"/>
</dbReference>
<name>U6F021_LACHE</name>
<dbReference type="STRING" id="1587.ALV80_07150"/>
<dbReference type="RefSeq" id="WP_023190373.1">
    <property type="nucleotide sequence ID" value="NZ_HG530773.1"/>
</dbReference>
<dbReference type="AlphaFoldDB" id="U6F021"/>
<dbReference type="PROSITE" id="PS50943">
    <property type="entry name" value="HTH_CROC1"/>
    <property type="match status" value="1"/>
</dbReference>
<dbReference type="EMBL" id="CBUK010000014">
    <property type="protein sequence ID" value="CDI57462.1"/>
    <property type="molecule type" value="Genomic_DNA"/>
</dbReference>
<dbReference type="Pfam" id="PF01381">
    <property type="entry name" value="HTH_3"/>
    <property type="match status" value="1"/>
</dbReference>
<keyword evidence="3" id="KW-1185">Reference proteome</keyword>
<dbReference type="CDD" id="cd00093">
    <property type="entry name" value="HTH_XRE"/>
    <property type="match status" value="1"/>
</dbReference>
<gene>
    <name evidence="2" type="ORF">LHCIRMBIA951_02176</name>
</gene>
<reference evidence="2" key="1">
    <citation type="submission" date="2013-09" db="EMBL/GenBank/DDBJ databases">
        <title>Draft Genome Sequence of five Lactobacillus helveticus strains CIRM-BIA 101T, 103, 104, 951 and 953 isolated from milk product.</title>
        <authorList>
            <person name="Valence F."/>
            <person name="Chuat V."/>
            <person name="Ma L."/>
            <person name="Creno S."/>
            <person name="Falentin H."/>
            <person name="Lortal S."/>
            <person name="Bizet C."/>
            <person name="Clermont D."/>
            <person name="Loux V."/>
            <person name="Bouchier C."/>
            <person name="Cousin S."/>
        </authorList>
    </citation>
    <scope>NUCLEOTIDE SEQUENCE [LARGE SCALE GENOMIC DNA]</scope>
    <source>
        <strain evidence="2">CIRM-BIA 951</strain>
    </source>
</reference>
<accession>U6F021</accession>
<dbReference type="Proteomes" id="UP000017248">
    <property type="component" value="Unassembled WGS sequence"/>
</dbReference>
<dbReference type="InterPro" id="IPR001387">
    <property type="entry name" value="Cro/C1-type_HTH"/>
</dbReference>
<organism evidence="2 3">
    <name type="scientific">Lactobacillus helveticus CIRM-BIA 951</name>
    <dbReference type="NCBI Taxonomy" id="1226334"/>
    <lineage>
        <taxon>Bacteria</taxon>
        <taxon>Bacillati</taxon>
        <taxon>Bacillota</taxon>
        <taxon>Bacilli</taxon>
        <taxon>Lactobacillales</taxon>
        <taxon>Lactobacillaceae</taxon>
        <taxon>Lactobacillus</taxon>
    </lineage>
</organism>
<comment type="caution">
    <text evidence="2">The sequence shown here is derived from an EMBL/GenBank/DDBJ whole genome shotgun (WGS) entry which is preliminary data.</text>
</comment>
<dbReference type="GO" id="GO:0003677">
    <property type="term" value="F:DNA binding"/>
    <property type="evidence" value="ECO:0007669"/>
    <property type="project" value="InterPro"/>
</dbReference>
<protein>
    <recommendedName>
        <fullName evidence="1">HTH cro/C1-type domain-containing protein</fullName>
    </recommendedName>
</protein>
<feature type="domain" description="HTH cro/C1-type" evidence="1">
    <location>
        <begin position="7"/>
        <end position="60"/>
    </location>
</feature>
<dbReference type="Gene3D" id="1.10.260.40">
    <property type="entry name" value="lambda repressor-like DNA-binding domains"/>
    <property type="match status" value="1"/>
</dbReference>
<evidence type="ECO:0000259" key="1">
    <source>
        <dbReference type="PROSITE" id="PS50943"/>
    </source>
</evidence>
<proteinExistence type="predicted"/>